<comment type="caution">
    <text evidence="2">The sequence shown here is derived from an EMBL/GenBank/DDBJ whole genome shotgun (WGS) entry which is preliminary data.</text>
</comment>
<sequence length="237" mass="27458">MTGITEKVKKFIGWCPQKDFTREIVNTEKHEQYFISFYEKGAHAGKTMKIITDYQFSTVLYAGSAAFFIFLIAGLVFPIPVYFAILSVLSIFLTSVILFVQDKTTVEFASNALIIRRPLFKPVKISKDDILKIEVVKNPNRRFRRVIISLVIIALIFWAKGAIDTLSRSTAHDTVSYFIFRIFLQVALVIFVTVLFYKWYIRSSFENFLKITSRTKREVTIYVDNPQELVSKLGEYQ</sequence>
<accession>A0A062V0M2</accession>
<feature type="transmembrane region" description="Helical" evidence="1">
    <location>
        <begin position="146"/>
        <end position="163"/>
    </location>
</feature>
<reference evidence="2 3" key="1">
    <citation type="journal article" date="2013" name="Nature">
        <title>Anaerobic oxidation of methane coupled to nitrate reduction in a novel archaeal lineage.</title>
        <authorList>
            <person name="Haroon M.F."/>
            <person name="Hu S."/>
            <person name="Shi Y."/>
            <person name="Imelfort M."/>
            <person name="Keller J."/>
            <person name="Hugenholtz P."/>
            <person name="Yuan Z."/>
            <person name="Tyson G.W."/>
        </authorList>
    </citation>
    <scope>NUCLEOTIDE SEQUENCE [LARGE SCALE GENOMIC DNA]</scope>
    <source>
        <strain evidence="2 3">ANME-2d</strain>
    </source>
</reference>
<feature type="transmembrane region" description="Helical" evidence="1">
    <location>
        <begin position="56"/>
        <end position="75"/>
    </location>
</feature>
<dbReference type="Proteomes" id="UP000027153">
    <property type="component" value="Unassembled WGS sequence"/>
</dbReference>
<feature type="transmembrane region" description="Helical" evidence="1">
    <location>
        <begin position="81"/>
        <end position="100"/>
    </location>
</feature>
<evidence type="ECO:0000256" key="1">
    <source>
        <dbReference type="SAM" id="Phobius"/>
    </source>
</evidence>
<proteinExistence type="predicted"/>
<evidence type="ECO:0008006" key="4">
    <source>
        <dbReference type="Google" id="ProtNLM"/>
    </source>
</evidence>
<feature type="transmembrane region" description="Helical" evidence="1">
    <location>
        <begin position="175"/>
        <end position="197"/>
    </location>
</feature>
<dbReference type="OrthoDB" id="132871at2157"/>
<dbReference type="AlphaFoldDB" id="A0A062V0M2"/>
<keyword evidence="3" id="KW-1185">Reference proteome</keyword>
<name>A0A062V0M2_9EURY</name>
<organism evidence="2 3">
    <name type="scientific">Candidatus Methanoperedens nitratireducens</name>
    <dbReference type="NCBI Taxonomy" id="1392998"/>
    <lineage>
        <taxon>Archaea</taxon>
        <taxon>Methanobacteriati</taxon>
        <taxon>Methanobacteriota</taxon>
        <taxon>Stenosarchaea group</taxon>
        <taxon>Methanomicrobia</taxon>
        <taxon>Methanosarcinales</taxon>
        <taxon>ANME-2 cluster</taxon>
        <taxon>Candidatus Methanoperedentaceae</taxon>
        <taxon>Candidatus Methanoperedens</taxon>
    </lineage>
</organism>
<gene>
    <name evidence="2" type="ORF">ANME2D_01127</name>
</gene>
<evidence type="ECO:0000313" key="2">
    <source>
        <dbReference type="EMBL" id="KCZ72696.1"/>
    </source>
</evidence>
<dbReference type="RefSeq" id="WP_048089648.1">
    <property type="nucleotide sequence ID" value="NZ_JMIY01000002.1"/>
</dbReference>
<keyword evidence="1" id="KW-0812">Transmembrane</keyword>
<evidence type="ECO:0000313" key="3">
    <source>
        <dbReference type="Proteomes" id="UP000027153"/>
    </source>
</evidence>
<protein>
    <recommendedName>
        <fullName evidence="4">DUF1673 family protein</fullName>
    </recommendedName>
</protein>
<keyword evidence="1" id="KW-1133">Transmembrane helix</keyword>
<dbReference type="EMBL" id="JMIY01000002">
    <property type="protein sequence ID" value="KCZ72696.1"/>
    <property type="molecule type" value="Genomic_DNA"/>
</dbReference>
<keyword evidence="1" id="KW-0472">Membrane</keyword>